<dbReference type="EMBL" id="ML976615">
    <property type="protein sequence ID" value="KAF1847308.1"/>
    <property type="molecule type" value="Genomic_DNA"/>
</dbReference>
<comment type="caution">
    <text evidence="2">The sequence shown here is derived from an EMBL/GenBank/DDBJ whole genome shotgun (WGS) entry which is preliminary data.</text>
</comment>
<dbReference type="GeneID" id="63850059"/>
<feature type="region of interest" description="Disordered" evidence="1">
    <location>
        <begin position="1"/>
        <end position="34"/>
    </location>
</feature>
<dbReference type="Proteomes" id="UP000800039">
    <property type="component" value="Unassembled WGS sequence"/>
</dbReference>
<dbReference type="OrthoDB" id="3801350at2759"/>
<evidence type="ECO:0000256" key="1">
    <source>
        <dbReference type="SAM" id="MobiDB-lite"/>
    </source>
</evidence>
<protein>
    <submittedName>
        <fullName evidence="2">Uncharacterized protein</fullName>
    </submittedName>
</protein>
<reference evidence="2" key="1">
    <citation type="submission" date="2020-01" db="EMBL/GenBank/DDBJ databases">
        <authorList>
            <consortium name="DOE Joint Genome Institute"/>
            <person name="Haridas S."/>
            <person name="Albert R."/>
            <person name="Binder M."/>
            <person name="Bloem J."/>
            <person name="Labutti K."/>
            <person name="Salamov A."/>
            <person name="Andreopoulos B."/>
            <person name="Baker S.E."/>
            <person name="Barry K."/>
            <person name="Bills G."/>
            <person name="Bluhm B.H."/>
            <person name="Cannon C."/>
            <person name="Castanera R."/>
            <person name="Culley D.E."/>
            <person name="Daum C."/>
            <person name="Ezra D."/>
            <person name="Gonzalez J.B."/>
            <person name="Henrissat B."/>
            <person name="Kuo A."/>
            <person name="Liang C."/>
            <person name="Lipzen A."/>
            <person name="Lutzoni F."/>
            <person name="Magnuson J."/>
            <person name="Mondo S."/>
            <person name="Nolan M."/>
            <person name="Ohm R."/>
            <person name="Pangilinan J."/>
            <person name="Park H.-J."/>
            <person name="Ramirez L."/>
            <person name="Alfaro M."/>
            <person name="Sun H."/>
            <person name="Tritt A."/>
            <person name="Yoshinaga Y."/>
            <person name="Zwiers L.-H."/>
            <person name="Turgeon B.G."/>
            <person name="Goodwin S.B."/>
            <person name="Spatafora J.W."/>
            <person name="Crous P.W."/>
            <person name="Grigoriev I.V."/>
        </authorList>
    </citation>
    <scope>NUCLEOTIDE SEQUENCE</scope>
    <source>
        <strain evidence="2">CBS 394.84</strain>
    </source>
</reference>
<gene>
    <name evidence="2" type="ORF">K460DRAFT_363402</name>
</gene>
<feature type="compositionally biased region" description="Basic and acidic residues" evidence="1">
    <location>
        <begin position="1"/>
        <end position="12"/>
    </location>
</feature>
<organism evidence="2 3">
    <name type="scientific">Cucurbitaria berberidis CBS 394.84</name>
    <dbReference type="NCBI Taxonomy" id="1168544"/>
    <lineage>
        <taxon>Eukaryota</taxon>
        <taxon>Fungi</taxon>
        <taxon>Dikarya</taxon>
        <taxon>Ascomycota</taxon>
        <taxon>Pezizomycotina</taxon>
        <taxon>Dothideomycetes</taxon>
        <taxon>Pleosporomycetidae</taxon>
        <taxon>Pleosporales</taxon>
        <taxon>Pleosporineae</taxon>
        <taxon>Cucurbitariaceae</taxon>
        <taxon>Cucurbitaria</taxon>
    </lineage>
</organism>
<dbReference type="AlphaFoldDB" id="A0A9P4GJD0"/>
<keyword evidence="3" id="KW-1185">Reference proteome</keyword>
<dbReference type="RefSeq" id="XP_040789871.1">
    <property type="nucleotide sequence ID" value="XM_040932808.1"/>
</dbReference>
<sequence length="94" mass="10268">MPEEKKRPENIHRLRSIKPGISHRPNASDPKAAGRLPLPYIQQTHTMGAGHSTPPPLVQVSAPRGKVFVPPGVYALLRDLPFHSLCSSNSADED</sequence>
<evidence type="ECO:0000313" key="3">
    <source>
        <dbReference type="Proteomes" id="UP000800039"/>
    </source>
</evidence>
<name>A0A9P4GJD0_9PLEO</name>
<evidence type="ECO:0000313" key="2">
    <source>
        <dbReference type="EMBL" id="KAF1847308.1"/>
    </source>
</evidence>
<accession>A0A9P4GJD0</accession>
<proteinExistence type="predicted"/>